<evidence type="ECO:0000313" key="12">
    <source>
        <dbReference type="Proteomes" id="UP000196125"/>
    </source>
</evidence>
<comment type="similarity">
    <text evidence="1">Belongs to the isochorismatase family.</text>
</comment>
<dbReference type="GO" id="GO:0019363">
    <property type="term" value="P:pyridine nucleotide biosynthetic process"/>
    <property type="evidence" value="ECO:0007669"/>
    <property type="project" value="UniProtKB-KW"/>
</dbReference>
<gene>
    <name evidence="10" type="primary">pncA</name>
    <name evidence="10" type="ORF">SBX37_13605</name>
    <name evidence="11" type="ORF">VIM7927_00543</name>
</gene>
<dbReference type="Pfam" id="PF00857">
    <property type="entry name" value="Isochorismatase"/>
    <property type="match status" value="1"/>
</dbReference>
<dbReference type="EMBL" id="FXXI01000001">
    <property type="protein sequence ID" value="SMR99318.1"/>
    <property type="molecule type" value="Genomic_DNA"/>
</dbReference>
<reference evidence="10 13" key="2">
    <citation type="submission" date="2023-11" db="EMBL/GenBank/DDBJ databases">
        <title>Plant-associative lifestyle of Vibrio porteresiae and its evolutionary dynamics.</title>
        <authorList>
            <person name="Rameshkumar N."/>
            <person name="Kirti K."/>
        </authorList>
    </citation>
    <scope>NUCLEOTIDE SEQUENCE [LARGE SCALE GENOMIC DNA]</scope>
    <source>
        <strain evidence="10 13">MSSRF38</strain>
    </source>
</reference>
<proteinExistence type="inferred from homology"/>
<dbReference type="Proteomes" id="UP001283366">
    <property type="component" value="Unassembled WGS sequence"/>
</dbReference>
<organism evidence="11 12">
    <name type="scientific">Vibrio mangrovi</name>
    <dbReference type="NCBI Taxonomy" id="474394"/>
    <lineage>
        <taxon>Bacteria</taxon>
        <taxon>Pseudomonadati</taxon>
        <taxon>Pseudomonadota</taxon>
        <taxon>Gammaproteobacteria</taxon>
        <taxon>Vibrionales</taxon>
        <taxon>Vibrionaceae</taxon>
        <taxon>Vibrio</taxon>
    </lineage>
</organism>
<dbReference type="RefSeq" id="WP_087479356.1">
    <property type="nucleotide sequence ID" value="NZ_AP024883.1"/>
</dbReference>
<accession>A0A1Y6INV7</accession>
<keyword evidence="2" id="KW-0662">Pyridine nucleotide biosynthesis</keyword>
<evidence type="ECO:0000256" key="3">
    <source>
        <dbReference type="ARBA" id="ARBA00022723"/>
    </source>
</evidence>
<evidence type="ECO:0000256" key="4">
    <source>
        <dbReference type="ARBA" id="ARBA00022801"/>
    </source>
</evidence>
<dbReference type="PANTHER" id="PTHR11080">
    <property type="entry name" value="PYRAZINAMIDASE/NICOTINAMIDASE"/>
    <property type="match status" value="1"/>
</dbReference>
<evidence type="ECO:0000313" key="10">
    <source>
        <dbReference type="EMBL" id="MDW6003888.1"/>
    </source>
</evidence>
<dbReference type="GO" id="GO:0008936">
    <property type="term" value="F:nicotinamidase activity"/>
    <property type="evidence" value="ECO:0007669"/>
    <property type="project" value="UniProtKB-EC"/>
</dbReference>
<evidence type="ECO:0000256" key="8">
    <source>
        <dbReference type="ARBA" id="ARBA00072277"/>
    </source>
</evidence>
<dbReference type="SUPFAM" id="SSF52499">
    <property type="entry name" value="Isochorismatase-like hydrolases"/>
    <property type="match status" value="1"/>
</dbReference>
<evidence type="ECO:0000259" key="9">
    <source>
        <dbReference type="Pfam" id="PF00857"/>
    </source>
</evidence>
<keyword evidence="3" id="KW-0479">Metal-binding</keyword>
<dbReference type="Gene3D" id="3.40.50.850">
    <property type="entry name" value="Isochorismatase-like"/>
    <property type="match status" value="1"/>
</dbReference>
<evidence type="ECO:0000313" key="13">
    <source>
        <dbReference type="Proteomes" id="UP001283366"/>
    </source>
</evidence>
<keyword evidence="4 10" id="KW-0378">Hydrolase</keyword>
<dbReference type="AlphaFoldDB" id="A0A1Y6INV7"/>
<dbReference type="PANTHER" id="PTHR11080:SF2">
    <property type="entry name" value="LD05707P"/>
    <property type="match status" value="1"/>
</dbReference>
<dbReference type="NCBIfam" id="NF008623">
    <property type="entry name" value="PRK11609.1"/>
    <property type="match status" value="1"/>
</dbReference>
<protein>
    <recommendedName>
        <fullName evidence="8">Nicotinamidase</fullName>
        <ecNumber evidence="6">3.5.1.19</ecNumber>
    </recommendedName>
    <alternativeName>
        <fullName evidence="7">Nicotinamide deamidase</fullName>
    </alternativeName>
</protein>
<keyword evidence="13" id="KW-1185">Reference proteome</keyword>
<dbReference type="GO" id="GO:0046872">
    <property type="term" value="F:metal ion binding"/>
    <property type="evidence" value="ECO:0007669"/>
    <property type="project" value="UniProtKB-KW"/>
</dbReference>
<evidence type="ECO:0000313" key="11">
    <source>
        <dbReference type="EMBL" id="SMR99318.1"/>
    </source>
</evidence>
<evidence type="ECO:0000256" key="1">
    <source>
        <dbReference type="ARBA" id="ARBA00006336"/>
    </source>
</evidence>
<evidence type="ECO:0000256" key="2">
    <source>
        <dbReference type="ARBA" id="ARBA00022642"/>
    </source>
</evidence>
<dbReference type="InterPro" id="IPR036380">
    <property type="entry name" value="Isochorismatase-like_sf"/>
</dbReference>
<dbReference type="EC" id="3.5.1.19" evidence="6"/>
<dbReference type="InterPro" id="IPR052347">
    <property type="entry name" value="Isochorismatase_Nicotinamidase"/>
</dbReference>
<evidence type="ECO:0000256" key="5">
    <source>
        <dbReference type="ARBA" id="ARBA00037900"/>
    </source>
</evidence>
<dbReference type="EMBL" id="JAWRCO010000001">
    <property type="protein sequence ID" value="MDW6003888.1"/>
    <property type="molecule type" value="Genomic_DNA"/>
</dbReference>
<name>A0A1Y6INV7_9VIBR</name>
<feature type="domain" description="Isochorismatase-like" evidence="9">
    <location>
        <begin position="4"/>
        <end position="201"/>
    </location>
</feature>
<evidence type="ECO:0000256" key="7">
    <source>
        <dbReference type="ARBA" id="ARBA00043224"/>
    </source>
</evidence>
<dbReference type="InterPro" id="IPR000868">
    <property type="entry name" value="Isochorismatase-like_dom"/>
</dbReference>
<dbReference type="OrthoDB" id="9791276at2"/>
<dbReference type="Proteomes" id="UP000196125">
    <property type="component" value="Unassembled WGS sequence"/>
</dbReference>
<evidence type="ECO:0000256" key="6">
    <source>
        <dbReference type="ARBA" id="ARBA00039017"/>
    </source>
</evidence>
<dbReference type="CDD" id="cd01011">
    <property type="entry name" value="nicotinamidase"/>
    <property type="match status" value="1"/>
</dbReference>
<dbReference type="FunFam" id="3.40.50.850:FF:000006">
    <property type="entry name" value="Bifunctional pyrazinamidase/nicotinamidase"/>
    <property type="match status" value="1"/>
</dbReference>
<comment type="pathway">
    <text evidence="5">Cofactor biosynthesis; nicotinate biosynthesis; nicotinate from nicotinamide: step 1/1.</text>
</comment>
<sequence length="205" mass="22235">MSKTLIIVDVQNDFSPSGALPVPDGDSVVAVINRLMPYFDHVIATQDWHPAGHGSFASVHHQSPGEIIELNGVEQILWPDHCVQSTWGAEFIPGLTTDKIEHIVYKGSHPDIDSYSGFFDNGKQQATGLNDYLNTIHPCELYIAGLATDYCVLFTALDAAALGFKTYVIQDACRAVNLNSGDEENALNQMAEAGCHLVCSADLLC</sequence>
<reference evidence="11 12" key="1">
    <citation type="submission" date="2017-05" db="EMBL/GenBank/DDBJ databases">
        <authorList>
            <person name="Song R."/>
            <person name="Chenine A.L."/>
            <person name="Ruprecht R.M."/>
        </authorList>
    </citation>
    <scope>NUCLEOTIDE SEQUENCE [LARGE SCALE GENOMIC DNA]</scope>
    <source>
        <strain evidence="11 12">CECT 7927</strain>
    </source>
</reference>